<organism evidence="12 13">
    <name type="scientific">Ladona fulva</name>
    <name type="common">Scarce chaser dragonfly</name>
    <name type="synonym">Libellula fulva</name>
    <dbReference type="NCBI Taxonomy" id="123851"/>
    <lineage>
        <taxon>Eukaryota</taxon>
        <taxon>Metazoa</taxon>
        <taxon>Ecdysozoa</taxon>
        <taxon>Arthropoda</taxon>
        <taxon>Hexapoda</taxon>
        <taxon>Insecta</taxon>
        <taxon>Pterygota</taxon>
        <taxon>Palaeoptera</taxon>
        <taxon>Odonata</taxon>
        <taxon>Epiprocta</taxon>
        <taxon>Anisoptera</taxon>
        <taxon>Libelluloidea</taxon>
        <taxon>Libellulidae</taxon>
        <taxon>Ladona</taxon>
    </lineage>
</organism>
<dbReference type="OrthoDB" id="10260134at2759"/>
<proteinExistence type="inferred from homology"/>
<dbReference type="GO" id="GO:0004768">
    <property type="term" value="F:stearoyl-CoA 9-desaturase activity"/>
    <property type="evidence" value="ECO:0007669"/>
    <property type="project" value="TreeGrafter"/>
</dbReference>
<dbReference type="AlphaFoldDB" id="A0A8K0PB60"/>
<keyword evidence="4 11" id="KW-0812">Transmembrane</keyword>
<evidence type="ECO:0000256" key="2">
    <source>
        <dbReference type="ARBA" id="ARBA00009295"/>
    </source>
</evidence>
<keyword evidence="7" id="KW-0560">Oxidoreductase</keyword>
<evidence type="ECO:0000256" key="8">
    <source>
        <dbReference type="ARBA" id="ARBA00023098"/>
    </source>
</evidence>
<evidence type="ECO:0000256" key="6">
    <source>
        <dbReference type="ARBA" id="ARBA00022989"/>
    </source>
</evidence>
<evidence type="ECO:0000256" key="9">
    <source>
        <dbReference type="ARBA" id="ARBA00023136"/>
    </source>
</evidence>
<dbReference type="Proteomes" id="UP000792457">
    <property type="component" value="Unassembled WGS sequence"/>
</dbReference>
<dbReference type="GO" id="GO:0005506">
    <property type="term" value="F:iron ion binding"/>
    <property type="evidence" value="ECO:0007669"/>
    <property type="project" value="TreeGrafter"/>
</dbReference>
<dbReference type="PANTHER" id="PTHR11351">
    <property type="entry name" value="ACYL-COA DESATURASE"/>
    <property type="match status" value="1"/>
</dbReference>
<evidence type="ECO:0000256" key="4">
    <source>
        <dbReference type="ARBA" id="ARBA00022692"/>
    </source>
</evidence>
<keyword evidence="13" id="KW-1185">Reference proteome</keyword>
<keyword evidence="8" id="KW-0443">Lipid metabolism</keyword>
<evidence type="ECO:0000256" key="1">
    <source>
        <dbReference type="ARBA" id="ARBA00004141"/>
    </source>
</evidence>
<reference evidence="12" key="2">
    <citation type="submission" date="2017-10" db="EMBL/GenBank/DDBJ databases">
        <title>Ladona fulva Genome sequencing and assembly.</title>
        <authorList>
            <person name="Murali S."/>
            <person name="Richards S."/>
            <person name="Bandaranaike D."/>
            <person name="Bellair M."/>
            <person name="Blankenburg K."/>
            <person name="Chao H."/>
            <person name="Dinh H."/>
            <person name="Doddapaneni H."/>
            <person name="Dugan-Rocha S."/>
            <person name="Elkadiri S."/>
            <person name="Gnanaolivu R."/>
            <person name="Hernandez B."/>
            <person name="Skinner E."/>
            <person name="Javaid M."/>
            <person name="Lee S."/>
            <person name="Li M."/>
            <person name="Ming W."/>
            <person name="Munidasa M."/>
            <person name="Muniz J."/>
            <person name="Nguyen L."/>
            <person name="Hughes D."/>
            <person name="Osuji N."/>
            <person name="Pu L.-L."/>
            <person name="Puazo M."/>
            <person name="Qu C."/>
            <person name="Quiroz J."/>
            <person name="Raj R."/>
            <person name="Weissenberger G."/>
            <person name="Xin Y."/>
            <person name="Zou X."/>
            <person name="Han Y."/>
            <person name="Worley K."/>
            <person name="Muzny D."/>
            <person name="Gibbs R."/>
        </authorList>
    </citation>
    <scope>NUCLEOTIDE SEQUENCE</scope>
    <source>
        <strain evidence="12">Sampled in the wild</strain>
    </source>
</reference>
<reference evidence="12" key="1">
    <citation type="submission" date="2013-04" db="EMBL/GenBank/DDBJ databases">
        <authorList>
            <person name="Qu J."/>
            <person name="Murali S.C."/>
            <person name="Bandaranaike D."/>
            <person name="Bellair M."/>
            <person name="Blankenburg K."/>
            <person name="Chao H."/>
            <person name="Dinh H."/>
            <person name="Doddapaneni H."/>
            <person name="Downs B."/>
            <person name="Dugan-Rocha S."/>
            <person name="Elkadiri S."/>
            <person name="Gnanaolivu R.D."/>
            <person name="Hernandez B."/>
            <person name="Javaid M."/>
            <person name="Jayaseelan J.C."/>
            <person name="Lee S."/>
            <person name="Li M."/>
            <person name="Ming W."/>
            <person name="Munidasa M."/>
            <person name="Muniz J."/>
            <person name="Nguyen L."/>
            <person name="Ongeri F."/>
            <person name="Osuji N."/>
            <person name="Pu L.-L."/>
            <person name="Puazo M."/>
            <person name="Qu C."/>
            <person name="Quiroz J."/>
            <person name="Raj R."/>
            <person name="Weissenberger G."/>
            <person name="Xin Y."/>
            <person name="Zou X."/>
            <person name="Han Y."/>
            <person name="Richards S."/>
            <person name="Worley K."/>
            <person name="Muzny D."/>
            <person name="Gibbs R."/>
        </authorList>
    </citation>
    <scope>NUCLEOTIDE SEQUENCE</scope>
    <source>
        <strain evidence="12">Sampled in the wild</strain>
    </source>
</reference>
<accession>A0A8K0PB60</accession>
<dbReference type="GO" id="GO:0005789">
    <property type="term" value="C:endoplasmic reticulum membrane"/>
    <property type="evidence" value="ECO:0007669"/>
    <property type="project" value="TreeGrafter"/>
</dbReference>
<feature type="transmembrane region" description="Helical" evidence="11">
    <location>
        <begin position="74"/>
        <end position="97"/>
    </location>
</feature>
<comment type="similarity">
    <text evidence="2">Belongs to the fatty acid desaturase type 1 family.</text>
</comment>
<keyword evidence="3" id="KW-0444">Lipid biosynthesis</keyword>
<evidence type="ECO:0000256" key="5">
    <source>
        <dbReference type="ARBA" id="ARBA00022832"/>
    </source>
</evidence>
<feature type="transmembrane region" description="Helical" evidence="11">
    <location>
        <begin position="50"/>
        <end position="68"/>
    </location>
</feature>
<dbReference type="EMBL" id="KZ309132">
    <property type="protein sequence ID" value="KAG8237199.1"/>
    <property type="molecule type" value="Genomic_DNA"/>
</dbReference>
<evidence type="ECO:0000256" key="10">
    <source>
        <dbReference type="ARBA" id="ARBA00023160"/>
    </source>
</evidence>
<comment type="subcellular location">
    <subcellularLocation>
        <location evidence="1">Membrane</location>
        <topology evidence="1">Multi-pass membrane protein</topology>
    </subcellularLocation>
</comment>
<keyword evidence="9 11" id="KW-0472">Membrane</keyword>
<sequence>MDPYCIRRGFLFSHFGSHFVSEHPKIKELYKQVDMSDLEGDLLVMFQKRFRWILIPIFCFLLPVNAPVEYWNESILVSVFVIGFLRHALVTNISWLVNSSSCIWGLRLGDRYLPLLNSLFYEESWSVIIGNRKPLCCRYPSGEDDLVFIVSKTFWPAYHYLVPNDYRSEEFGGYGSGLTTFFIQAHLSLGTAWEAKTTNSTMIKDAIKQAVKRKRLLRDCIAGKIEKSHEFHVK</sequence>
<name>A0A8K0PB60_LADFU</name>
<evidence type="ECO:0000313" key="13">
    <source>
        <dbReference type="Proteomes" id="UP000792457"/>
    </source>
</evidence>
<dbReference type="InterPro" id="IPR015876">
    <property type="entry name" value="Acyl-CoA_DS"/>
</dbReference>
<keyword evidence="10" id="KW-0275">Fatty acid biosynthesis</keyword>
<dbReference type="GO" id="GO:0006636">
    <property type="term" value="P:unsaturated fatty acid biosynthetic process"/>
    <property type="evidence" value="ECO:0007669"/>
    <property type="project" value="TreeGrafter"/>
</dbReference>
<dbReference type="PANTHER" id="PTHR11351:SF26">
    <property type="entry name" value="FATTY ACID DESATURASE DOMAIN-CONTAINING PROTEIN"/>
    <property type="match status" value="1"/>
</dbReference>
<protein>
    <submittedName>
        <fullName evidence="12">Uncharacterized protein</fullName>
    </submittedName>
</protein>
<gene>
    <name evidence="12" type="ORF">J437_LFUL016085</name>
</gene>
<evidence type="ECO:0000256" key="11">
    <source>
        <dbReference type="SAM" id="Phobius"/>
    </source>
</evidence>
<evidence type="ECO:0000313" key="12">
    <source>
        <dbReference type="EMBL" id="KAG8237199.1"/>
    </source>
</evidence>
<keyword evidence="5" id="KW-0276">Fatty acid metabolism</keyword>
<keyword evidence="6 11" id="KW-1133">Transmembrane helix</keyword>
<evidence type="ECO:0000256" key="7">
    <source>
        <dbReference type="ARBA" id="ARBA00023002"/>
    </source>
</evidence>
<evidence type="ECO:0000256" key="3">
    <source>
        <dbReference type="ARBA" id="ARBA00022516"/>
    </source>
</evidence>
<comment type="caution">
    <text evidence="12">The sequence shown here is derived from an EMBL/GenBank/DDBJ whole genome shotgun (WGS) entry which is preliminary data.</text>
</comment>